<dbReference type="PANTHER" id="PTHR36766">
    <property type="entry name" value="PLANT BROAD-SPECTRUM MILDEW RESISTANCE PROTEIN RPW8"/>
    <property type="match status" value="1"/>
</dbReference>
<evidence type="ECO:0000256" key="3">
    <source>
        <dbReference type="ARBA" id="ARBA00022821"/>
    </source>
</evidence>
<feature type="domain" description="NB-ARC" evidence="4">
    <location>
        <begin position="23"/>
        <end position="96"/>
    </location>
</feature>
<dbReference type="PROSITE" id="PS51450">
    <property type="entry name" value="LRR"/>
    <property type="match status" value="1"/>
</dbReference>
<keyword evidence="6" id="KW-1185">Reference proteome</keyword>
<name>A0A2R6WHE2_MARPO</name>
<dbReference type="EMBL" id="KZ772762">
    <property type="protein sequence ID" value="PTQ33253.1"/>
    <property type="molecule type" value="Genomic_DNA"/>
</dbReference>
<dbReference type="PRINTS" id="PR00364">
    <property type="entry name" value="DISEASERSIST"/>
</dbReference>
<dbReference type="Pfam" id="PF00931">
    <property type="entry name" value="NB-ARC"/>
    <property type="match status" value="1"/>
</dbReference>
<evidence type="ECO:0000313" key="6">
    <source>
        <dbReference type="Proteomes" id="UP000244005"/>
    </source>
</evidence>
<keyword evidence="3" id="KW-0611">Plant defense</keyword>
<dbReference type="InterPro" id="IPR032675">
    <property type="entry name" value="LRR_dom_sf"/>
</dbReference>
<dbReference type="SUPFAM" id="SSF52540">
    <property type="entry name" value="P-loop containing nucleoside triphosphate hydrolases"/>
    <property type="match status" value="1"/>
</dbReference>
<dbReference type="OrthoDB" id="2973320at2759"/>
<evidence type="ECO:0000256" key="1">
    <source>
        <dbReference type="ARBA" id="ARBA00022614"/>
    </source>
</evidence>
<dbReference type="InterPro" id="IPR036388">
    <property type="entry name" value="WH-like_DNA-bd_sf"/>
</dbReference>
<dbReference type="PANTHER" id="PTHR36766:SF30">
    <property type="entry name" value="TIR-NBS TYPE DISEASE RESISTANCE PROTEIN-RELATED"/>
    <property type="match status" value="1"/>
</dbReference>
<accession>A0A2R6WHE2</accession>
<dbReference type="Gene3D" id="1.10.8.430">
    <property type="entry name" value="Helical domain of apoptotic protease-activating factors"/>
    <property type="match status" value="1"/>
</dbReference>
<dbReference type="Gene3D" id="3.80.10.10">
    <property type="entry name" value="Ribonuclease Inhibitor"/>
    <property type="match status" value="2"/>
</dbReference>
<dbReference type="GO" id="GO:0006952">
    <property type="term" value="P:defense response"/>
    <property type="evidence" value="ECO:0007669"/>
    <property type="project" value="UniProtKB-KW"/>
</dbReference>
<dbReference type="AlphaFoldDB" id="A0A2R6WHE2"/>
<keyword evidence="1" id="KW-0433">Leucine-rich repeat</keyword>
<dbReference type="SUPFAM" id="SSF52058">
    <property type="entry name" value="L domain-like"/>
    <property type="match status" value="2"/>
</dbReference>
<sequence length="735" mass="83165">MPPPSSSEEDCTQQVCHELQLQGQRKKLLLVLDDVWKSRILDIFDAFVNHSSSSGSKILVTTRSQDLLDRKHATKIEVPMLKPEDSFRLFCWHAFSGVSNVPKNLRKPAEDVAAECKGLPLGLKVIGGTMAGKRDKNIWDLTLKKLKNAERLSSEHEMQLYHRLQPSVDDLSETHRHLKDCFYYFAAYPEDASVELVDDLISLWVGEGIVGRRKDYPPEDEAYELLGWLIARCLIELKIEKPSPYDMMTCKKLPAHEFMTCKVHDVLRDLARYNLRHDKVVHERVCLYEPGRQLTTFPQDWIPDDEVERKHLSAKRLSLMNNLIQELPSHLAAPELQVLLLRSNENLSLLPRGFFLNLKQLRVLDLSRTRIQQIPDAAFSTMKRLVLLKLSRCAQLERVPGTIDELEELRDLQLDRCLELVSLPRAIKGLRKLENLNLSGTYVWDGGASSKSITGALLRLIRIQPAANLQDVASLTSLTTLKISNCSRRTRESSPLPLQLGCLKSLRHLQVNFIRVRSLPDISNLTGLQRLDLSGCLDLLSLPLGVESLPELRQLDLRCCSSLTHLPGLDELPNLECLDISGCRQIKQLPNSFGRPNGFPSLILLDMSHCGGVLMDKFPVLCSGAMPALRLLNMGSWEQMKKLPPTLNSLIKLQYLGLSHCCQLKKLDETFDWSVFTDLEELYVDYTKSLVELPPSLTSLPKLRIVNLTGCGARSNLSPEFAALVEQNRLTITFD</sequence>
<dbReference type="GO" id="GO:0043531">
    <property type="term" value="F:ADP binding"/>
    <property type="evidence" value="ECO:0007669"/>
    <property type="project" value="InterPro"/>
</dbReference>
<protein>
    <recommendedName>
        <fullName evidence="4">NB-ARC domain-containing protein</fullName>
    </recommendedName>
</protein>
<dbReference type="SMART" id="SM00369">
    <property type="entry name" value="LRR_TYP"/>
    <property type="match status" value="3"/>
</dbReference>
<dbReference type="InterPro" id="IPR001611">
    <property type="entry name" value="Leu-rich_rpt"/>
</dbReference>
<proteinExistence type="predicted"/>
<dbReference type="Pfam" id="PF13855">
    <property type="entry name" value="LRR_8"/>
    <property type="match status" value="1"/>
</dbReference>
<dbReference type="Gramene" id="Mp4g22230.1">
    <property type="protein sequence ID" value="Mp4g22230.1.cds1"/>
    <property type="gene ID" value="Mp4g22230"/>
</dbReference>
<dbReference type="InterPro" id="IPR027417">
    <property type="entry name" value="P-loop_NTPase"/>
</dbReference>
<evidence type="ECO:0000256" key="2">
    <source>
        <dbReference type="ARBA" id="ARBA00022737"/>
    </source>
</evidence>
<dbReference type="OMA" id="HSINIEM"/>
<evidence type="ECO:0000259" key="4">
    <source>
        <dbReference type="Pfam" id="PF00931"/>
    </source>
</evidence>
<reference evidence="6" key="1">
    <citation type="journal article" date="2017" name="Cell">
        <title>Insights into land plant evolution garnered from the Marchantia polymorpha genome.</title>
        <authorList>
            <person name="Bowman J.L."/>
            <person name="Kohchi T."/>
            <person name="Yamato K.T."/>
            <person name="Jenkins J."/>
            <person name="Shu S."/>
            <person name="Ishizaki K."/>
            <person name="Yamaoka S."/>
            <person name="Nishihama R."/>
            <person name="Nakamura Y."/>
            <person name="Berger F."/>
            <person name="Adam C."/>
            <person name="Aki S.S."/>
            <person name="Althoff F."/>
            <person name="Araki T."/>
            <person name="Arteaga-Vazquez M.A."/>
            <person name="Balasubrmanian S."/>
            <person name="Barry K."/>
            <person name="Bauer D."/>
            <person name="Boehm C.R."/>
            <person name="Briginshaw L."/>
            <person name="Caballero-Perez J."/>
            <person name="Catarino B."/>
            <person name="Chen F."/>
            <person name="Chiyoda S."/>
            <person name="Chovatia M."/>
            <person name="Davies K.M."/>
            <person name="Delmans M."/>
            <person name="Demura T."/>
            <person name="Dierschke T."/>
            <person name="Dolan L."/>
            <person name="Dorantes-Acosta A.E."/>
            <person name="Eklund D.M."/>
            <person name="Florent S.N."/>
            <person name="Flores-Sandoval E."/>
            <person name="Fujiyama A."/>
            <person name="Fukuzawa H."/>
            <person name="Galik B."/>
            <person name="Grimanelli D."/>
            <person name="Grimwood J."/>
            <person name="Grossniklaus U."/>
            <person name="Hamada T."/>
            <person name="Haseloff J."/>
            <person name="Hetherington A.J."/>
            <person name="Higo A."/>
            <person name="Hirakawa Y."/>
            <person name="Hundley H.N."/>
            <person name="Ikeda Y."/>
            <person name="Inoue K."/>
            <person name="Inoue S.I."/>
            <person name="Ishida S."/>
            <person name="Jia Q."/>
            <person name="Kakita M."/>
            <person name="Kanazawa T."/>
            <person name="Kawai Y."/>
            <person name="Kawashima T."/>
            <person name="Kennedy M."/>
            <person name="Kinose K."/>
            <person name="Kinoshita T."/>
            <person name="Kohara Y."/>
            <person name="Koide E."/>
            <person name="Komatsu K."/>
            <person name="Kopischke S."/>
            <person name="Kubo M."/>
            <person name="Kyozuka J."/>
            <person name="Lagercrantz U."/>
            <person name="Lin S.S."/>
            <person name="Lindquist E."/>
            <person name="Lipzen A.M."/>
            <person name="Lu C.W."/>
            <person name="De Luna E."/>
            <person name="Martienssen R.A."/>
            <person name="Minamino N."/>
            <person name="Mizutani M."/>
            <person name="Mizutani M."/>
            <person name="Mochizuki N."/>
            <person name="Monte I."/>
            <person name="Mosher R."/>
            <person name="Nagasaki H."/>
            <person name="Nakagami H."/>
            <person name="Naramoto S."/>
            <person name="Nishitani K."/>
            <person name="Ohtani M."/>
            <person name="Okamoto T."/>
            <person name="Okumura M."/>
            <person name="Phillips J."/>
            <person name="Pollak B."/>
            <person name="Reinders A."/>
            <person name="Rovekamp M."/>
            <person name="Sano R."/>
            <person name="Sawa S."/>
            <person name="Schmid M.W."/>
            <person name="Shirakawa M."/>
            <person name="Solano R."/>
            <person name="Spunde A."/>
            <person name="Suetsugu N."/>
            <person name="Sugano S."/>
            <person name="Sugiyama A."/>
            <person name="Sun R."/>
            <person name="Suzuki Y."/>
            <person name="Takenaka M."/>
            <person name="Takezawa D."/>
            <person name="Tomogane H."/>
            <person name="Tsuzuki M."/>
            <person name="Ueda T."/>
            <person name="Umeda M."/>
            <person name="Ward J.M."/>
            <person name="Watanabe Y."/>
            <person name="Yazaki K."/>
            <person name="Yokoyama R."/>
            <person name="Yoshitake Y."/>
            <person name="Yotsui I."/>
            <person name="Zachgo S."/>
            <person name="Schmutz J."/>
        </authorList>
    </citation>
    <scope>NUCLEOTIDE SEQUENCE [LARGE SCALE GENOMIC DNA]</scope>
    <source>
        <strain evidence="6">Tak-1</strain>
    </source>
</reference>
<evidence type="ECO:0000313" key="5">
    <source>
        <dbReference type="EMBL" id="PTQ33253.1"/>
    </source>
</evidence>
<dbReference type="Gene3D" id="3.40.50.300">
    <property type="entry name" value="P-loop containing nucleotide triphosphate hydrolases"/>
    <property type="match status" value="1"/>
</dbReference>
<dbReference type="InterPro" id="IPR002182">
    <property type="entry name" value="NB-ARC"/>
</dbReference>
<dbReference type="InterPro" id="IPR042197">
    <property type="entry name" value="Apaf_helical"/>
</dbReference>
<dbReference type="FunFam" id="1.10.8.430:FF:000003">
    <property type="entry name" value="Probable disease resistance protein At5g66910"/>
    <property type="match status" value="1"/>
</dbReference>
<gene>
    <name evidence="5" type="ORF">MARPO_0090s0006</name>
</gene>
<dbReference type="InterPro" id="IPR003591">
    <property type="entry name" value="Leu-rich_rpt_typical-subtyp"/>
</dbReference>
<keyword evidence="2" id="KW-0677">Repeat</keyword>
<dbReference type="Gene3D" id="1.10.10.10">
    <property type="entry name" value="Winged helix-like DNA-binding domain superfamily/Winged helix DNA-binding domain"/>
    <property type="match status" value="1"/>
</dbReference>
<organism evidence="5 6">
    <name type="scientific">Marchantia polymorpha</name>
    <name type="common">Common liverwort</name>
    <name type="synonym">Marchantia aquatica</name>
    <dbReference type="NCBI Taxonomy" id="3197"/>
    <lineage>
        <taxon>Eukaryota</taxon>
        <taxon>Viridiplantae</taxon>
        <taxon>Streptophyta</taxon>
        <taxon>Embryophyta</taxon>
        <taxon>Marchantiophyta</taxon>
        <taxon>Marchantiopsida</taxon>
        <taxon>Marchantiidae</taxon>
        <taxon>Marchantiales</taxon>
        <taxon>Marchantiaceae</taxon>
        <taxon>Marchantia</taxon>
    </lineage>
</organism>
<dbReference type="Proteomes" id="UP000244005">
    <property type="component" value="Unassembled WGS sequence"/>
</dbReference>
<dbReference type="Pfam" id="PF00560">
    <property type="entry name" value="LRR_1"/>
    <property type="match status" value="1"/>
</dbReference>